<dbReference type="InterPro" id="IPR016181">
    <property type="entry name" value="Acyl_CoA_acyltransferase"/>
</dbReference>
<dbReference type="EMBL" id="JAQOSP010000118">
    <property type="protein sequence ID" value="MDJ1171585.1"/>
    <property type="molecule type" value="Genomic_DNA"/>
</dbReference>
<dbReference type="RefSeq" id="WP_283755339.1">
    <property type="nucleotide sequence ID" value="NZ_JAQOSP010000118.1"/>
</dbReference>
<feature type="domain" description="N-acetyltransferase" evidence="1">
    <location>
        <begin position="5"/>
        <end position="182"/>
    </location>
</feature>
<evidence type="ECO:0000313" key="2">
    <source>
        <dbReference type="EMBL" id="MDJ1171585.1"/>
    </source>
</evidence>
<reference evidence="2 3" key="1">
    <citation type="submission" date="2023-01" db="EMBL/GenBank/DDBJ databases">
        <title>Novel diversity within Roseofilum (Cyanobacteria; Desertifilaceae) from marine benthic mats with descriptions of four novel species.</title>
        <authorList>
            <person name="Wang Y."/>
            <person name="Berthold D.E."/>
            <person name="Hu J."/>
            <person name="Lefler F.W."/>
            <person name="Laughinghouse H.D. IV."/>
        </authorList>
    </citation>
    <scope>NUCLEOTIDE SEQUENCE [LARGE SCALE GENOMIC DNA]</scope>
    <source>
        <strain evidence="2 3">BLCC-M154</strain>
    </source>
</reference>
<dbReference type="CDD" id="cd04301">
    <property type="entry name" value="NAT_SF"/>
    <property type="match status" value="1"/>
</dbReference>
<gene>
    <name evidence="2" type="ORF">PMG71_19320</name>
</gene>
<organism evidence="2 3">
    <name type="scientific">Roseofilum acuticapitatum BLCC-M154</name>
    <dbReference type="NCBI Taxonomy" id="3022444"/>
    <lineage>
        <taxon>Bacteria</taxon>
        <taxon>Bacillati</taxon>
        <taxon>Cyanobacteriota</taxon>
        <taxon>Cyanophyceae</taxon>
        <taxon>Desertifilales</taxon>
        <taxon>Desertifilaceae</taxon>
        <taxon>Roseofilum</taxon>
        <taxon>Roseofilum acuticapitatum</taxon>
    </lineage>
</organism>
<name>A0ABT7AXF0_9CYAN</name>
<protein>
    <submittedName>
        <fullName evidence="2">GNAT family N-acetyltransferase</fullName>
    </submittedName>
</protein>
<dbReference type="Proteomes" id="UP001235303">
    <property type="component" value="Unassembled WGS sequence"/>
</dbReference>
<dbReference type="InterPro" id="IPR000182">
    <property type="entry name" value="GNAT_dom"/>
</dbReference>
<dbReference type="Pfam" id="PF00583">
    <property type="entry name" value="Acetyltransf_1"/>
    <property type="match status" value="1"/>
</dbReference>
<accession>A0ABT7AXF0</accession>
<dbReference type="Gene3D" id="3.40.630.30">
    <property type="match status" value="1"/>
</dbReference>
<evidence type="ECO:0000313" key="3">
    <source>
        <dbReference type="Proteomes" id="UP001235303"/>
    </source>
</evidence>
<evidence type="ECO:0000259" key="1">
    <source>
        <dbReference type="PROSITE" id="PS51186"/>
    </source>
</evidence>
<keyword evidence="3" id="KW-1185">Reference proteome</keyword>
<dbReference type="PANTHER" id="PTHR47443">
    <property type="entry name" value="ACYL-COA N-ACYLTRANSFERASES (NAT) SUPERFAMILY PROTEIN"/>
    <property type="match status" value="1"/>
</dbReference>
<dbReference type="PROSITE" id="PS51186">
    <property type="entry name" value="GNAT"/>
    <property type="match status" value="1"/>
</dbReference>
<comment type="caution">
    <text evidence="2">The sequence shown here is derived from an EMBL/GenBank/DDBJ whole genome shotgun (WGS) entry which is preliminary data.</text>
</comment>
<sequence length="189" mass="22725">MYERYAIRMAQVQDLKGLSDLLAECFHTFPGWKVWFRWLTLLIRWGIYEDLKQRWRTASPYYSCWVAVYSTEPNHGEEIRQEQERLAGMVEVSLRSWSDWNQFTQYPYISNLAVKPEDRHNGLAQELLDRCEKTALKWGCEEIYLHVLENNHPARCLYYKVGYRLQQVELSWSSLLLGKPKRLFLQKRL</sequence>
<proteinExistence type="predicted"/>
<dbReference type="SUPFAM" id="SSF55729">
    <property type="entry name" value="Acyl-CoA N-acyltransferases (Nat)"/>
    <property type="match status" value="1"/>
</dbReference>
<dbReference type="PANTHER" id="PTHR47443:SF3">
    <property type="entry name" value="GCN5-RELATED N-ACETYLTRANSFERASE 4, CHLOROPLASTIC"/>
    <property type="match status" value="1"/>
</dbReference>